<evidence type="ECO:0000313" key="2">
    <source>
        <dbReference type="WBParaSite" id="L893_g30388.t1"/>
    </source>
</evidence>
<accession>A0A1I7ZWT9</accession>
<dbReference type="Proteomes" id="UP000095287">
    <property type="component" value="Unplaced"/>
</dbReference>
<keyword evidence="1" id="KW-1185">Reference proteome</keyword>
<name>A0A1I7ZWT9_9BILA</name>
<protein>
    <submittedName>
        <fullName evidence="2">Uncharacterized protein</fullName>
    </submittedName>
</protein>
<evidence type="ECO:0000313" key="1">
    <source>
        <dbReference type="Proteomes" id="UP000095287"/>
    </source>
</evidence>
<sequence length="77" mass="9020">MSPLVQERFLPWLLHSTYSEIGCGPARSWSPKDAKNLNDGVDRIKWANFKEEWRRLSDLCRDSSDIFIGTRRQEGDH</sequence>
<proteinExistence type="predicted"/>
<organism evidence="1 2">
    <name type="scientific">Steinernema glaseri</name>
    <dbReference type="NCBI Taxonomy" id="37863"/>
    <lineage>
        <taxon>Eukaryota</taxon>
        <taxon>Metazoa</taxon>
        <taxon>Ecdysozoa</taxon>
        <taxon>Nematoda</taxon>
        <taxon>Chromadorea</taxon>
        <taxon>Rhabditida</taxon>
        <taxon>Tylenchina</taxon>
        <taxon>Panagrolaimomorpha</taxon>
        <taxon>Strongyloidoidea</taxon>
        <taxon>Steinernematidae</taxon>
        <taxon>Steinernema</taxon>
    </lineage>
</organism>
<dbReference type="WBParaSite" id="L893_g30388.t1">
    <property type="protein sequence ID" value="L893_g30388.t1"/>
    <property type="gene ID" value="L893_g30388"/>
</dbReference>
<reference evidence="2" key="1">
    <citation type="submission" date="2016-11" db="UniProtKB">
        <authorList>
            <consortium name="WormBaseParasite"/>
        </authorList>
    </citation>
    <scope>IDENTIFICATION</scope>
</reference>
<dbReference type="AlphaFoldDB" id="A0A1I7ZWT9"/>